<protein>
    <submittedName>
        <fullName evidence="1">Uncharacterized protein</fullName>
    </submittedName>
</protein>
<name>A0A2K4MSU3_9NEIS</name>
<dbReference type="Proteomes" id="UP000236416">
    <property type="component" value="Unassembled WGS sequence"/>
</dbReference>
<dbReference type="EMBL" id="PPTF01000013">
    <property type="protein sequence ID" value="POB00171.1"/>
    <property type="molecule type" value="Genomic_DNA"/>
</dbReference>
<evidence type="ECO:0000313" key="2">
    <source>
        <dbReference type="Proteomes" id="UP000236416"/>
    </source>
</evidence>
<gene>
    <name evidence="1" type="ORF">C2134_02970</name>
</gene>
<reference evidence="1 2" key="1">
    <citation type="submission" date="2018-01" db="EMBL/GenBank/DDBJ databases">
        <title>Genomic Sequence of Chromobacterium MWU13-2610 from wild cranberry bogs within the Cape Cod National Seashore.</title>
        <authorList>
            <person name="O'Hara-Hanley K."/>
            <person name="Soby S."/>
            <person name="Harrison A."/>
        </authorList>
    </citation>
    <scope>NUCLEOTIDE SEQUENCE [LARGE SCALE GENOMIC DNA]</scope>
    <source>
        <strain evidence="1 2">MWU13-2610</strain>
    </source>
</reference>
<evidence type="ECO:0000313" key="1">
    <source>
        <dbReference type="EMBL" id="POB00171.1"/>
    </source>
</evidence>
<accession>A0A2K4MSU3</accession>
<comment type="caution">
    <text evidence="1">The sequence shown here is derived from an EMBL/GenBank/DDBJ whole genome shotgun (WGS) entry which is preliminary data.</text>
</comment>
<organism evidence="1 2">
    <name type="scientific">Chromobacterium sinusclupearum</name>
    <dbReference type="NCBI Taxonomy" id="2077146"/>
    <lineage>
        <taxon>Bacteria</taxon>
        <taxon>Pseudomonadati</taxon>
        <taxon>Pseudomonadota</taxon>
        <taxon>Betaproteobacteria</taxon>
        <taxon>Neisseriales</taxon>
        <taxon>Chromobacteriaceae</taxon>
        <taxon>Chromobacterium</taxon>
    </lineage>
</organism>
<sequence>MQIHHVGDHRPLRAAEYPAIGDQLDVLWRWAAALPAALRTPELEAMLSHIEAVKTKYEKGGEDASG</sequence>
<keyword evidence="2" id="KW-1185">Reference proteome</keyword>
<proteinExistence type="predicted"/>
<dbReference type="AlphaFoldDB" id="A0A2K4MSU3"/>